<accession>A0A9N8HDP7</accession>
<evidence type="ECO:0000256" key="1">
    <source>
        <dbReference type="ARBA" id="ARBA00022737"/>
    </source>
</evidence>
<dbReference type="Pfam" id="PF13516">
    <property type="entry name" value="LRR_6"/>
    <property type="match status" value="3"/>
</dbReference>
<proteinExistence type="predicted"/>
<dbReference type="EMBL" id="CAICTM010000435">
    <property type="protein sequence ID" value="CAB9510446.1"/>
    <property type="molecule type" value="Genomic_DNA"/>
</dbReference>
<dbReference type="AlphaFoldDB" id="A0A9N8HDP7"/>
<dbReference type="SUPFAM" id="SSF52047">
    <property type="entry name" value="RNI-like"/>
    <property type="match status" value="1"/>
</dbReference>
<dbReference type="Gene3D" id="3.80.10.10">
    <property type="entry name" value="Ribonuclease Inhibitor"/>
    <property type="match status" value="2"/>
</dbReference>
<dbReference type="PANTHER" id="PTHR24111:SF0">
    <property type="entry name" value="LEUCINE-RICH REPEAT-CONTAINING PROTEIN"/>
    <property type="match status" value="1"/>
</dbReference>
<keyword evidence="3" id="KW-1185">Reference proteome</keyword>
<dbReference type="InterPro" id="IPR001611">
    <property type="entry name" value="Leu-rich_rpt"/>
</dbReference>
<dbReference type="Proteomes" id="UP001153069">
    <property type="component" value="Unassembled WGS sequence"/>
</dbReference>
<evidence type="ECO:0000313" key="3">
    <source>
        <dbReference type="Proteomes" id="UP001153069"/>
    </source>
</evidence>
<dbReference type="SMART" id="SM00368">
    <property type="entry name" value="LRR_RI"/>
    <property type="match status" value="5"/>
</dbReference>
<evidence type="ECO:0000313" key="2">
    <source>
        <dbReference type="EMBL" id="CAB9510446.1"/>
    </source>
</evidence>
<keyword evidence="1" id="KW-0677">Repeat</keyword>
<protein>
    <submittedName>
        <fullName evidence="2">NLR family, CARD domain containing 3</fullName>
    </submittedName>
</protein>
<name>A0A9N8HDP7_9STRA</name>
<dbReference type="InterPro" id="IPR052201">
    <property type="entry name" value="LRR-containing_regulator"/>
</dbReference>
<dbReference type="PANTHER" id="PTHR24111">
    <property type="entry name" value="LEUCINE-RICH REPEAT-CONTAINING PROTEIN 34"/>
    <property type="match status" value="1"/>
</dbReference>
<comment type="caution">
    <text evidence="2">The sequence shown here is derived from an EMBL/GenBank/DDBJ whole genome shotgun (WGS) entry which is preliminary data.</text>
</comment>
<sequence>MPPHRPIIRSDEGFVHLGFQKLDDKNFRAILMKLRTPCRERRPRKCRRLNSIGHILSMLPSKVVYFNVVGNKRIGDAGTEHLHLLPNTVTDLDLSDCGITVQGIRNICEYMKTNTSIQRLIMWGNAVGDEGAGLIADMLRENKTLRILCIMGSRIGVEGFSHISRGLAHNKTLETIFLGNDQKVGDEHIRRLCPGLAVNQGLKILDLGGAGVTNKGLEPIEVALRENYHLRNIRLNQPMHEEDYIKLGPGTTWRKICSWMALNGLNRKVLLQDEDVSMSKWHEILLNAHKGRNVNALFYFLRCKPELCQTFASFEAGEC</sequence>
<organism evidence="2 3">
    <name type="scientific">Seminavis robusta</name>
    <dbReference type="NCBI Taxonomy" id="568900"/>
    <lineage>
        <taxon>Eukaryota</taxon>
        <taxon>Sar</taxon>
        <taxon>Stramenopiles</taxon>
        <taxon>Ochrophyta</taxon>
        <taxon>Bacillariophyta</taxon>
        <taxon>Bacillariophyceae</taxon>
        <taxon>Bacillariophycidae</taxon>
        <taxon>Naviculales</taxon>
        <taxon>Naviculaceae</taxon>
        <taxon>Seminavis</taxon>
    </lineage>
</organism>
<gene>
    <name evidence="2" type="ORF">SEMRO_436_G142680.1</name>
</gene>
<reference evidence="2" key="1">
    <citation type="submission" date="2020-06" db="EMBL/GenBank/DDBJ databases">
        <authorList>
            <consortium name="Plant Systems Biology data submission"/>
        </authorList>
    </citation>
    <scope>NUCLEOTIDE SEQUENCE</scope>
    <source>
        <strain evidence="2">D6</strain>
    </source>
</reference>
<dbReference type="InterPro" id="IPR032675">
    <property type="entry name" value="LRR_dom_sf"/>
</dbReference>
<dbReference type="OrthoDB" id="42132at2759"/>